<dbReference type="HAMAP" id="MF_00360">
    <property type="entry name" value="Ribosomal_bS6"/>
    <property type="match status" value="1"/>
</dbReference>
<dbReference type="NCBIfam" id="TIGR00166">
    <property type="entry name" value="S6"/>
    <property type="match status" value="1"/>
</dbReference>
<dbReference type="GO" id="GO:0003735">
    <property type="term" value="F:structural constituent of ribosome"/>
    <property type="evidence" value="ECO:0007669"/>
    <property type="project" value="InterPro"/>
</dbReference>
<dbReference type="PANTHER" id="PTHR21011">
    <property type="entry name" value="MITOCHONDRIAL 28S RIBOSOMAL PROTEIN S6"/>
    <property type="match status" value="1"/>
</dbReference>
<comment type="function">
    <text evidence="3">Binds together with bS18 to 16S ribosomal RNA.</text>
</comment>
<dbReference type="InterPro" id="IPR020814">
    <property type="entry name" value="Ribosomal_S6_plastid/chlpt"/>
</dbReference>
<reference evidence="4 5" key="1">
    <citation type="journal article" date="2016" name="Nat. Commun.">
        <title>Thousands of microbial genomes shed light on interconnected biogeochemical processes in an aquifer system.</title>
        <authorList>
            <person name="Anantharaman K."/>
            <person name="Brown C.T."/>
            <person name="Hug L.A."/>
            <person name="Sharon I."/>
            <person name="Castelle C.J."/>
            <person name="Probst A.J."/>
            <person name="Thomas B.C."/>
            <person name="Singh A."/>
            <person name="Wilkins M.J."/>
            <person name="Karaoz U."/>
            <person name="Brodie E.L."/>
            <person name="Williams K.H."/>
            <person name="Hubbard S.S."/>
            <person name="Banfield J.F."/>
        </authorList>
    </citation>
    <scope>NUCLEOTIDE SEQUENCE [LARGE SCALE GENOMIC DNA]</scope>
</reference>
<organism evidence="4 5">
    <name type="scientific">Candidatus Staskawiczbacteria bacterium RIFCSPHIGHO2_02_FULL_33_16</name>
    <dbReference type="NCBI Taxonomy" id="1802204"/>
    <lineage>
        <taxon>Bacteria</taxon>
        <taxon>Candidatus Staskawicziibacteriota</taxon>
    </lineage>
</organism>
<gene>
    <name evidence="3" type="primary">rpsF</name>
    <name evidence="4" type="ORF">A3D34_01145</name>
</gene>
<evidence type="ECO:0000313" key="4">
    <source>
        <dbReference type="EMBL" id="OGZ67475.1"/>
    </source>
</evidence>
<dbReference type="InterPro" id="IPR035980">
    <property type="entry name" value="Ribosomal_bS6_sf"/>
</dbReference>
<comment type="caution">
    <text evidence="4">The sequence shown here is derived from an EMBL/GenBank/DDBJ whole genome shotgun (WGS) entry which is preliminary data.</text>
</comment>
<dbReference type="GO" id="GO:0005840">
    <property type="term" value="C:ribosome"/>
    <property type="evidence" value="ECO:0007669"/>
    <property type="project" value="UniProtKB-KW"/>
</dbReference>
<keyword evidence="3" id="KW-0699">rRNA-binding</keyword>
<dbReference type="PANTHER" id="PTHR21011:SF1">
    <property type="entry name" value="SMALL RIBOSOMAL SUBUNIT PROTEIN BS6M"/>
    <property type="match status" value="1"/>
</dbReference>
<keyword evidence="3" id="KW-0687">Ribonucleoprotein</keyword>
<dbReference type="EMBL" id="MHOQ01000004">
    <property type="protein sequence ID" value="OGZ67475.1"/>
    <property type="molecule type" value="Genomic_DNA"/>
</dbReference>
<dbReference type="AlphaFoldDB" id="A0A1G2HYA1"/>
<dbReference type="InterPro" id="IPR000529">
    <property type="entry name" value="Ribosomal_bS6"/>
</dbReference>
<dbReference type="GO" id="GO:1990904">
    <property type="term" value="C:ribonucleoprotein complex"/>
    <property type="evidence" value="ECO:0007669"/>
    <property type="project" value="UniProtKB-KW"/>
</dbReference>
<evidence type="ECO:0000256" key="1">
    <source>
        <dbReference type="ARBA" id="ARBA00009512"/>
    </source>
</evidence>
<dbReference type="CDD" id="cd00473">
    <property type="entry name" value="bS6"/>
    <property type="match status" value="1"/>
</dbReference>
<keyword evidence="3 4" id="KW-0689">Ribosomal protein</keyword>
<dbReference type="GO" id="GO:0005737">
    <property type="term" value="C:cytoplasm"/>
    <property type="evidence" value="ECO:0007669"/>
    <property type="project" value="UniProtKB-ARBA"/>
</dbReference>
<dbReference type="Gene3D" id="3.30.70.60">
    <property type="match status" value="1"/>
</dbReference>
<dbReference type="Proteomes" id="UP000179183">
    <property type="component" value="Unassembled WGS sequence"/>
</dbReference>
<dbReference type="GO" id="GO:0070181">
    <property type="term" value="F:small ribosomal subunit rRNA binding"/>
    <property type="evidence" value="ECO:0007669"/>
    <property type="project" value="TreeGrafter"/>
</dbReference>
<proteinExistence type="inferred from homology"/>
<dbReference type="GO" id="GO:0006412">
    <property type="term" value="P:translation"/>
    <property type="evidence" value="ECO:0007669"/>
    <property type="project" value="UniProtKB-UniRule"/>
</dbReference>
<comment type="similarity">
    <text evidence="1 3">Belongs to the bacterial ribosomal protein bS6 family.</text>
</comment>
<protein>
    <recommendedName>
        <fullName evidence="2 3">Small ribosomal subunit protein bS6</fullName>
    </recommendedName>
</protein>
<keyword evidence="3" id="KW-0694">RNA-binding</keyword>
<evidence type="ECO:0000256" key="3">
    <source>
        <dbReference type="HAMAP-Rule" id="MF_00360"/>
    </source>
</evidence>
<accession>A0A1G2HYA1</accession>
<dbReference type="Pfam" id="PF01250">
    <property type="entry name" value="Ribosomal_S6"/>
    <property type="match status" value="1"/>
</dbReference>
<evidence type="ECO:0000256" key="2">
    <source>
        <dbReference type="ARBA" id="ARBA00035294"/>
    </source>
</evidence>
<sequence length="151" mass="17188">MPITSNGVKTYELTYIISSSITLEEADSLTKESEAFIKSKEGVVLKSQKAVAQTLAYAIKKQRSGYITVVEFQISEDKIKDIKEYLAKEVRILRHFIVVKKPVKEMKPRRIRKPLGALENKQGFTSIQSNKKAEKVDNIDLDKKLDEILSE</sequence>
<evidence type="ECO:0000313" key="5">
    <source>
        <dbReference type="Proteomes" id="UP000179183"/>
    </source>
</evidence>
<name>A0A1G2HYA1_9BACT</name>
<dbReference type="InterPro" id="IPR014717">
    <property type="entry name" value="Transl_elong_EF1B/ribsomal_bS6"/>
</dbReference>
<dbReference type="SUPFAM" id="SSF54995">
    <property type="entry name" value="Ribosomal protein S6"/>
    <property type="match status" value="1"/>
</dbReference>